<dbReference type="PROSITE" id="PS51257">
    <property type="entry name" value="PROKAR_LIPOPROTEIN"/>
    <property type="match status" value="1"/>
</dbReference>
<name>A0A2U1AW89_9BACT</name>
<protein>
    <submittedName>
        <fullName evidence="1">Uncharacterized protein</fullName>
    </submittedName>
</protein>
<dbReference type="EMBL" id="QEKI01000006">
    <property type="protein sequence ID" value="PVY40694.1"/>
    <property type="molecule type" value="Genomic_DNA"/>
</dbReference>
<organism evidence="1 2">
    <name type="scientific">Pontibacter virosus</name>
    <dbReference type="NCBI Taxonomy" id="1765052"/>
    <lineage>
        <taxon>Bacteria</taxon>
        <taxon>Pseudomonadati</taxon>
        <taxon>Bacteroidota</taxon>
        <taxon>Cytophagia</taxon>
        <taxon>Cytophagales</taxon>
        <taxon>Hymenobacteraceae</taxon>
        <taxon>Pontibacter</taxon>
    </lineage>
</organism>
<proteinExistence type="predicted"/>
<sequence length="429" mass="48897">MKTRLSAIWIASLLTFGCSKTEVEPKPETSPELATFEFTLSFKPAYINTAEFELIVAQENGSVLLDTLLTASETHWIKLKTDDQTFDVTTITSNESIQGPDYHLIRTYTGVNPDKWMLNENLNYSVNTYNEETTLNSKVRYTNLPYNYGGFSFHSTLLGSYTAGTSSQSRDIQIGSYTRIFPNNYTYLLLPDLGKYIYSAANDFDVTVDYSTAGTLEMHDFVKPNGLLLHYANLNGYHNTGNYVNPLQVYNSVKAKTSHNLINPIKHDLMVPPALFESFELSLTFRNSVNNELNYYKLTEEIPTDLSFLKEPDFTVGTTNPEILQITTGQDKPTNYTLNWFTTDRNKLNAAWLVTLPDESKSFNVKAYQQSLQKSILLKDKDLSVLRLNSVQWSKATSYTYQSFLDYLFDPEGMKKKGLKEFTRFTKSL</sequence>
<gene>
    <name evidence="1" type="ORF">C8E01_10635</name>
</gene>
<evidence type="ECO:0000313" key="2">
    <source>
        <dbReference type="Proteomes" id="UP000245466"/>
    </source>
</evidence>
<dbReference type="RefSeq" id="WP_116543403.1">
    <property type="nucleotide sequence ID" value="NZ_QEKI01000006.1"/>
</dbReference>
<comment type="caution">
    <text evidence="1">The sequence shown here is derived from an EMBL/GenBank/DDBJ whole genome shotgun (WGS) entry which is preliminary data.</text>
</comment>
<dbReference type="Proteomes" id="UP000245466">
    <property type="component" value="Unassembled WGS sequence"/>
</dbReference>
<keyword evidence="2" id="KW-1185">Reference proteome</keyword>
<dbReference type="OrthoDB" id="850730at2"/>
<accession>A0A2U1AW89</accession>
<dbReference type="AlphaFoldDB" id="A0A2U1AW89"/>
<evidence type="ECO:0000313" key="1">
    <source>
        <dbReference type="EMBL" id="PVY40694.1"/>
    </source>
</evidence>
<reference evidence="1 2" key="1">
    <citation type="submission" date="2018-04" db="EMBL/GenBank/DDBJ databases">
        <title>Genomic Encyclopedia of Type Strains, Phase IV (KMG-IV): sequencing the most valuable type-strain genomes for metagenomic binning, comparative biology and taxonomic classification.</title>
        <authorList>
            <person name="Goeker M."/>
        </authorList>
    </citation>
    <scope>NUCLEOTIDE SEQUENCE [LARGE SCALE GENOMIC DNA]</scope>
    <source>
        <strain evidence="1 2">DSM 100231</strain>
    </source>
</reference>